<dbReference type="EC" id="3.4.19.12" evidence="3"/>
<comment type="catalytic activity">
    <reaction evidence="1">
        <text>Thiol-dependent hydrolysis of ester, thioester, amide, peptide and isopeptide bonds formed by the C-terminal Gly of ubiquitin (a 76-residue protein attached to proteins as an intracellular targeting signal).</text>
        <dbReference type="EC" id="3.4.19.12"/>
    </reaction>
</comment>
<dbReference type="InterPro" id="IPR015940">
    <property type="entry name" value="UBA"/>
</dbReference>
<keyword evidence="11" id="KW-1185">Reference proteome</keyword>
<feature type="compositionally biased region" description="Polar residues" evidence="7">
    <location>
        <begin position="126"/>
        <end position="138"/>
    </location>
</feature>
<dbReference type="Proteomes" id="UP000593564">
    <property type="component" value="Unassembled WGS sequence"/>
</dbReference>
<feature type="compositionally biased region" description="Low complexity" evidence="7">
    <location>
        <begin position="20"/>
        <end position="32"/>
    </location>
</feature>
<reference evidence="11" key="1">
    <citation type="journal article" date="2020" name="Nat. Commun.">
        <title>Genome assembly of wild tea tree DASZ reveals pedigree and selection history of tea varieties.</title>
        <authorList>
            <person name="Zhang W."/>
            <person name="Zhang Y."/>
            <person name="Qiu H."/>
            <person name="Guo Y."/>
            <person name="Wan H."/>
            <person name="Zhang X."/>
            <person name="Scossa F."/>
            <person name="Alseekh S."/>
            <person name="Zhang Q."/>
            <person name="Wang P."/>
            <person name="Xu L."/>
            <person name="Schmidt M.H."/>
            <person name="Jia X."/>
            <person name="Li D."/>
            <person name="Zhu A."/>
            <person name="Guo F."/>
            <person name="Chen W."/>
            <person name="Ni D."/>
            <person name="Usadel B."/>
            <person name="Fernie A.R."/>
            <person name="Wen W."/>
        </authorList>
    </citation>
    <scope>NUCLEOTIDE SEQUENCE [LARGE SCALE GENOMIC DNA]</scope>
    <source>
        <strain evidence="11">cv. G240</strain>
    </source>
</reference>
<proteinExistence type="inferred from homology"/>
<evidence type="ECO:0000256" key="1">
    <source>
        <dbReference type="ARBA" id="ARBA00000707"/>
    </source>
</evidence>
<keyword evidence="4" id="KW-0645">Protease</keyword>
<dbReference type="SUPFAM" id="SSF54001">
    <property type="entry name" value="Cysteine proteinases"/>
    <property type="match status" value="1"/>
</dbReference>
<feature type="region of interest" description="Disordered" evidence="7">
    <location>
        <begin position="69"/>
        <end position="225"/>
    </location>
</feature>
<feature type="region of interest" description="Disordered" evidence="7">
    <location>
        <begin position="468"/>
        <end position="498"/>
    </location>
</feature>
<dbReference type="InterPro" id="IPR050704">
    <property type="entry name" value="Peptidase_C85-like"/>
</dbReference>
<dbReference type="PROSITE" id="PS50030">
    <property type="entry name" value="UBA"/>
    <property type="match status" value="1"/>
</dbReference>
<protein>
    <recommendedName>
        <fullName evidence="3">ubiquitinyl hydrolase 1</fullName>
        <ecNumber evidence="3">3.4.19.12</ecNumber>
    </recommendedName>
</protein>
<dbReference type="EMBL" id="JACBKZ010000012">
    <property type="protein sequence ID" value="KAF5937611.1"/>
    <property type="molecule type" value="Genomic_DNA"/>
</dbReference>
<evidence type="ECO:0000313" key="10">
    <source>
        <dbReference type="EMBL" id="KAF5937611.1"/>
    </source>
</evidence>
<name>A0A7J7GCA9_CAMSI</name>
<evidence type="ECO:0000256" key="6">
    <source>
        <dbReference type="ARBA" id="ARBA00022801"/>
    </source>
</evidence>
<gene>
    <name evidence="10" type="ORF">HYC85_025117</name>
</gene>
<dbReference type="Gene3D" id="3.30.200.90">
    <property type="match status" value="1"/>
</dbReference>
<dbReference type="PANTHER" id="PTHR12419:SF4">
    <property type="entry name" value="OTU DOMAIN-CONTAINING PROTEIN 5"/>
    <property type="match status" value="1"/>
</dbReference>
<dbReference type="InterPro" id="IPR038765">
    <property type="entry name" value="Papain-like_cys_pep_sf"/>
</dbReference>
<feature type="domain" description="OTU" evidence="9">
    <location>
        <begin position="240"/>
        <end position="392"/>
    </location>
</feature>
<keyword evidence="5" id="KW-0833">Ubl conjugation pathway</keyword>
<feature type="compositionally biased region" description="Low complexity" evidence="7">
    <location>
        <begin position="160"/>
        <end position="177"/>
    </location>
</feature>
<dbReference type="GO" id="GO:0004843">
    <property type="term" value="F:cysteine-type deubiquitinase activity"/>
    <property type="evidence" value="ECO:0007669"/>
    <property type="project" value="UniProtKB-EC"/>
</dbReference>
<reference evidence="10 11" key="2">
    <citation type="submission" date="2020-07" db="EMBL/GenBank/DDBJ databases">
        <title>Genome assembly of wild tea tree DASZ reveals pedigree and selection history of tea varieties.</title>
        <authorList>
            <person name="Zhang W."/>
        </authorList>
    </citation>
    <scope>NUCLEOTIDE SEQUENCE [LARGE SCALE GENOMIC DNA]</scope>
    <source>
        <strain evidence="11">cv. G240</strain>
        <tissue evidence="10">Leaf</tissue>
    </source>
</reference>
<evidence type="ECO:0000256" key="4">
    <source>
        <dbReference type="ARBA" id="ARBA00022670"/>
    </source>
</evidence>
<feature type="compositionally biased region" description="Polar residues" evidence="7">
    <location>
        <begin position="185"/>
        <end position="199"/>
    </location>
</feature>
<dbReference type="PROSITE" id="PS50802">
    <property type="entry name" value="OTU"/>
    <property type="match status" value="1"/>
</dbReference>
<accession>A0A7J7GCA9</accession>
<feature type="compositionally biased region" description="Polar residues" evidence="7">
    <location>
        <begin position="206"/>
        <end position="219"/>
    </location>
</feature>
<evidence type="ECO:0000256" key="7">
    <source>
        <dbReference type="SAM" id="MobiDB-lite"/>
    </source>
</evidence>
<comment type="similarity">
    <text evidence="2">Belongs to the peptidase C85 family.</text>
</comment>
<feature type="compositionally biased region" description="Pro residues" evidence="7">
    <location>
        <begin position="141"/>
        <end position="152"/>
    </location>
</feature>
<feature type="region of interest" description="Disordered" evidence="7">
    <location>
        <begin position="1"/>
        <end position="45"/>
    </location>
</feature>
<dbReference type="GO" id="GO:0006508">
    <property type="term" value="P:proteolysis"/>
    <property type="evidence" value="ECO:0007669"/>
    <property type="project" value="UniProtKB-KW"/>
</dbReference>
<evidence type="ECO:0000259" key="9">
    <source>
        <dbReference type="PROSITE" id="PS50802"/>
    </source>
</evidence>
<feature type="compositionally biased region" description="Polar residues" evidence="7">
    <location>
        <begin position="468"/>
        <end position="490"/>
    </location>
</feature>
<dbReference type="PANTHER" id="PTHR12419">
    <property type="entry name" value="OTU DOMAIN CONTAINING PROTEIN"/>
    <property type="match status" value="1"/>
</dbReference>
<evidence type="ECO:0000259" key="8">
    <source>
        <dbReference type="PROSITE" id="PS50030"/>
    </source>
</evidence>
<dbReference type="Pfam" id="PF02338">
    <property type="entry name" value="OTU"/>
    <property type="match status" value="1"/>
</dbReference>
<feature type="compositionally biased region" description="Basic and acidic residues" evidence="7">
    <location>
        <begin position="70"/>
        <end position="87"/>
    </location>
</feature>
<feature type="domain" description="UBA" evidence="8">
    <location>
        <begin position="498"/>
        <end position="542"/>
    </location>
</feature>
<dbReference type="GO" id="GO:0016579">
    <property type="term" value="P:protein deubiquitination"/>
    <property type="evidence" value="ECO:0007669"/>
    <property type="project" value="TreeGrafter"/>
</dbReference>
<evidence type="ECO:0000256" key="3">
    <source>
        <dbReference type="ARBA" id="ARBA00012759"/>
    </source>
</evidence>
<evidence type="ECO:0000256" key="2">
    <source>
        <dbReference type="ARBA" id="ARBA00010407"/>
    </source>
</evidence>
<dbReference type="InterPro" id="IPR003323">
    <property type="entry name" value="OTU_dom"/>
</dbReference>
<evidence type="ECO:0000313" key="11">
    <source>
        <dbReference type="Proteomes" id="UP000593564"/>
    </source>
</evidence>
<comment type="caution">
    <text evidence="10">The sequence shown here is derived from an EMBL/GenBank/DDBJ whole genome shotgun (WGS) entry which is preliminary data.</text>
</comment>
<dbReference type="GO" id="GO:0061578">
    <property type="term" value="F:K63-linked deubiquitinase activity"/>
    <property type="evidence" value="ECO:0007669"/>
    <property type="project" value="TreeGrafter"/>
</dbReference>
<dbReference type="AlphaFoldDB" id="A0A7J7GCA9"/>
<evidence type="ECO:0000256" key="5">
    <source>
        <dbReference type="ARBA" id="ARBA00022786"/>
    </source>
</evidence>
<keyword evidence="6" id="KW-0378">Hydrolase</keyword>
<organism evidence="10 11">
    <name type="scientific">Camellia sinensis</name>
    <name type="common">Tea plant</name>
    <name type="synonym">Thea sinensis</name>
    <dbReference type="NCBI Taxonomy" id="4442"/>
    <lineage>
        <taxon>Eukaryota</taxon>
        <taxon>Viridiplantae</taxon>
        <taxon>Streptophyta</taxon>
        <taxon>Embryophyta</taxon>
        <taxon>Tracheophyta</taxon>
        <taxon>Spermatophyta</taxon>
        <taxon>Magnoliopsida</taxon>
        <taxon>eudicotyledons</taxon>
        <taxon>Gunneridae</taxon>
        <taxon>Pentapetalae</taxon>
        <taxon>asterids</taxon>
        <taxon>Ericales</taxon>
        <taxon>Theaceae</taxon>
        <taxon>Camellia</taxon>
    </lineage>
</organism>
<sequence length="555" mass="60843">MTRILVQRGSTGSSSNTNKPSSLPGSSSSAPPQLQITTPQVASAVKDDEIGEEVQEEVVVDDFVECFDSGDNKAAKSDDLLPERFQGDQDDDDEAIDSEKVGNDDVGSCDLTKGVGVLRIMDNENDGSSGKPLQTVTGCSYPPPPPVPPPKPSSTNSFPRRSVSGSSNSLRSGSSRRAAAWPIVSTRTLPTGSRPSSPRSHCESEGYNSSDEQSPSFGSSYGDAERERQFEIDIRRAEGLEVKRMLEDGNCLFRAVADQVYGDSDAYDLVRQMCIDYMERERDHFSQFITEGFTSYCKRKRRDKWKNLLDYLSFLGGSKAMMGTIGGKKGGQWFMETIWRSKHWLRCTIGLSIFMPIAQNLSTYFMEAIGTDTPPVRLSYHHGNHYNSLVDPGRLTIGAGLGFSCLQGRNVDKDQIKAVIKAQQDQQIDNALLAEGRFYSDLELTEKEIERMVMETSRAEFNQQLGWQESSTAGAEPSSSGARPSGSETQVDGGRERGLSDTVLSSSMQIVLSMGFSYLQVIEAYNIFGDDVDSVVCYLLETGGSSSRRKGKAAE</sequence>
<feature type="compositionally biased region" description="Polar residues" evidence="7">
    <location>
        <begin position="8"/>
        <end position="19"/>
    </location>
</feature>
<dbReference type="Gene3D" id="3.90.70.80">
    <property type="match status" value="1"/>
</dbReference>